<comment type="similarity">
    <text evidence="2">Belongs to the ABC transporter superfamily. ABCC family. Conjugate transporter (TC 3.A.1.208) subfamily.</text>
</comment>
<evidence type="ECO:0000256" key="2">
    <source>
        <dbReference type="ARBA" id="ARBA00009726"/>
    </source>
</evidence>
<evidence type="ECO:0000256" key="4">
    <source>
        <dbReference type="ARBA" id="ARBA00022840"/>
    </source>
</evidence>
<dbReference type="InterPro" id="IPR027417">
    <property type="entry name" value="P-loop_NTPase"/>
</dbReference>
<proteinExistence type="inferred from homology"/>
<feature type="non-terminal residue" evidence="5">
    <location>
        <position position="52"/>
    </location>
</feature>
<dbReference type="SUPFAM" id="SSF52540">
    <property type="entry name" value="P-loop containing nucleoside triphosphate hydrolases"/>
    <property type="match status" value="1"/>
</dbReference>
<dbReference type="STRING" id="667725.A0A0L0FBU6"/>
<keyword evidence="4" id="KW-0067">ATP-binding</keyword>
<reference evidence="5 6" key="1">
    <citation type="submission" date="2011-02" db="EMBL/GenBank/DDBJ databases">
        <title>The Genome Sequence of Sphaeroforma arctica JP610.</title>
        <authorList>
            <consortium name="The Broad Institute Genome Sequencing Platform"/>
            <person name="Russ C."/>
            <person name="Cuomo C."/>
            <person name="Young S.K."/>
            <person name="Zeng Q."/>
            <person name="Gargeya S."/>
            <person name="Alvarado L."/>
            <person name="Berlin A."/>
            <person name="Chapman S.B."/>
            <person name="Chen Z."/>
            <person name="Freedman E."/>
            <person name="Gellesch M."/>
            <person name="Goldberg J."/>
            <person name="Griggs A."/>
            <person name="Gujja S."/>
            <person name="Heilman E."/>
            <person name="Heiman D."/>
            <person name="Howarth C."/>
            <person name="Mehta T."/>
            <person name="Neiman D."/>
            <person name="Pearson M."/>
            <person name="Roberts A."/>
            <person name="Saif S."/>
            <person name="Shea T."/>
            <person name="Shenoy N."/>
            <person name="Sisk P."/>
            <person name="Stolte C."/>
            <person name="Sykes S."/>
            <person name="White J."/>
            <person name="Yandava C."/>
            <person name="Burger G."/>
            <person name="Gray M.W."/>
            <person name="Holland P.W.H."/>
            <person name="King N."/>
            <person name="Lang F.B.F."/>
            <person name="Roger A.J."/>
            <person name="Ruiz-Trillo I."/>
            <person name="Haas B."/>
            <person name="Nusbaum C."/>
            <person name="Birren B."/>
        </authorList>
    </citation>
    <scope>NUCLEOTIDE SEQUENCE [LARGE SCALE GENOMIC DNA]</scope>
    <source>
        <strain evidence="5 6">JP610</strain>
    </source>
</reference>
<dbReference type="Gene3D" id="3.40.50.300">
    <property type="entry name" value="P-loop containing nucleotide triphosphate hydrolases"/>
    <property type="match status" value="1"/>
</dbReference>
<evidence type="ECO:0000256" key="1">
    <source>
        <dbReference type="ARBA" id="ARBA00004141"/>
    </source>
</evidence>
<dbReference type="PANTHER" id="PTHR24223:SF456">
    <property type="entry name" value="MULTIDRUG RESISTANCE-ASSOCIATED PROTEIN LETHAL(2)03659"/>
    <property type="match status" value="1"/>
</dbReference>
<accession>A0A0L0FBU6</accession>
<protein>
    <recommendedName>
        <fullName evidence="7">ABC transporter domain-containing protein</fullName>
    </recommendedName>
</protein>
<comment type="subcellular location">
    <subcellularLocation>
        <location evidence="1">Membrane</location>
        <topology evidence="1">Multi-pass membrane protein</topology>
    </subcellularLocation>
</comment>
<dbReference type="GO" id="GO:0042626">
    <property type="term" value="F:ATPase-coupled transmembrane transporter activity"/>
    <property type="evidence" value="ECO:0007669"/>
    <property type="project" value="TreeGrafter"/>
</dbReference>
<dbReference type="EMBL" id="KQ244663">
    <property type="protein sequence ID" value="KNC74194.1"/>
    <property type="molecule type" value="Genomic_DNA"/>
</dbReference>
<dbReference type="GO" id="GO:0016020">
    <property type="term" value="C:membrane"/>
    <property type="evidence" value="ECO:0007669"/>
    <property type="project" value="UniProtKB-SubCell"/>
</dbReference>
<keyword evidence="3" id="KW-0547">Nucleotide-binding</keyword>
<dbReference type="PANTHER" id="PTHR24223">
    <property type="entry name" value="ATP-BINDING CASSETTE SUB-FAMILY C"/>
    <property type="match status" value="1"/>
</dbReference>
<dbReference type="OrthoDB" id="6500128at2759"/>
<evidence type="ECO:0000313" key="5">
    <source>
        <dbReference type="EMBL" id="KNC74194.1"/>
    </source>
</evidence>
<dbReference type="InterPro" id="IPR050173">
    <property type="entry name" value="ABC_transporter_C-like"/>
</dbReference>
<organism evidence="5 6">
    <name type="scientific">Sphaeroforma arctica JP610</name>
    <dbReference type="NCBI Taxonomy" id="667725"/>
    <lineage>
        <taxon>Eukaryota</taxon>
        <taxon>Ichthyosporea</taxon>
        <taxon>Ichthyophonida</taxon>
        <taxon>Sphaeroforma</taxon>
    </lineage>
</organism>
<dbReference type="RefSeq" id="XP_014148096.1">
    <property type="nucleotide sequence ID" value="XM_014292621.1"/>
</dbReference>
<evidence type="ECO:0008006" key="7">
    <source>
        <dbReference type="Google" id="ProtNLM"/>
    </source>
</evidence>
<dbReference type="AlphaFoldDB" id="A0A0L0FBU6"/>
<evidence type="ECO:0000256" key="3">
    <source>
        <dbReference type="ARBA" id="ARBA00022741"/>
    </source>
</evidence>
<keyword evidence="6" id="KW-1185">Reference proteome</keyword>
<dbReference type="eggNOG" id="KOG0054">
    <property type="taxonomic scope" value="Eukaryota"/>
</dbReference>
<evidence type="ECO:0000313" key="6">
    <source>
        <dbReference type="Proteomes" id="UP000054560"/>
    </source>
</evidence>
<sequence>MTVLTYTGKSTIAVTLFRLVELCGGKITIDGVDISKIGLNDLRGRGVCIIPQ</sequence>
<name>A0A0L0FBU6_9EUKA</name>
<gene>
    <name evidence="5" type="ORF">SARC_13251</name>
</gene>
<dbReference type="Proteomes" id="UP000054560">
    <property type="component" value="Unassembled WGS sequence"/>
</dbReference>
<dbReference type="GO" id="GO:0005524">
    <property type="term" value="F:ATP binding"/>
    <property type="evidence" value="ECO:0007669"/>
    <property type="project" value="UniProtKB-KW"/>
</dbReference>
<dbReference type="GeneID" id="25913755"/>